<feature type="domain" description="Flagellar hook-associated protein 2 C-terminal" evidence="7">
    <location>
        <begin position="279"/>
        <end position="540"/>
    </location>
</feature>
<dbReference type="GO" id="GO:0005576">
    <property type="term" value="C:extracellular region"/>
    <property type="evidence" value="ECO:0007669"/>
    <property type="project" value="UniProtKB-SubCell"/>
</dbReference>
<proteinExistence type="inferred from homology"/>
<evidence type="ECO:0000313" key="8">
    <source>
        <dbReference type="EMBL" id="SHE61504.1"/>
    </source>
</evidence>
<accession>A0A1M4UXP9</accession>
<evidence type="ECO:0000256" key="4">
    <source>
        <dbReference type="ARBA" id="ARBA00023143"/>
    </source>
</evidence>
<comment type="subcellular location">
    <subcellularLocation>
        <location evidence="5">Secreted</location>
    </subcellularLocation>
    <subcellularLocation>
        <location evidence="5">Bacterial flagellum</location>
    </subcellularLocation>
</comment>
<keyword evidence="9" id="KW-1185">Reference proteome</keyword>
<reference evidence="8 9" key="1">
    <citation type="submission" date="2016-11" db="EMBL/GenBank/DDBJ databases">
        <authorList>
            <person name="Jaros S."/>
            <person name="Januszkiewicz K."/>
            <person name="Wedrychowicz H."/>
        </authorList>
    </citation>
    <scope>NUCLEOTIDE SEQUENCE [LARGE SCALE GENOMIC DNA]</scope>
    <source>
        <strain evidence="8 9">DSM 17918</strain>
    </source>
</reference>
<dbReference type="Pfam" id="PF02465">
    <property type="entry name" value="FliD_N"/>
    <property type="match status" value="1"/>
</dbReference>
<dbReference type="GO" id="GO:0071973">
    <property type="term" value="P:bacterial-type flagellum-dependent cell motility"/>
    <property type="evidence" value="ECO:0007669"/>
    <property type="project" value="TreeGrafter"/>
</dbReference>
<dbReference type="GO" id="GO:0009421">
    <property type="term" value="C:bacterial-type flagellum filament cap"/>
    <property type="evidence" value="ECO:0007669"/>
    <property type="project" value="InterPro"/>
</dbReference>
<evidence type="ECO:0000256" key="3">
    <source>
        <dbReference type="ARBA" id="ARBA00023054"/>
    </source>
</evidence>
<evidence type="ECO:0000256" key="5">
    <source>
        <dbReference type="RuleBase" id="RU362066"/>
    </source>
</evidence>
<dbReference type="Pfam" id="PF07195">
    <property type="entry name" value="FliD_C"/>
    <property type="match status" value="1"/>
</dbReference>
<evidence type="ECO:0000256" key="2">
    <source>
        <dbReference type="ARBA" id="ARBA00011255"/>
    </source>
</evidence>
<keyword evidence="4 5" id="KW-0975">Bacterial flagellum</keyword>
<keyword evidence="5" id="KW-0964">Secreted</keyword>
<dbReference type="GO" id="GO:0009424">
    <property type="term" value="C:bacterial-type flagellum hook"/>
    <property type="evidence" value="ECO:0007669"/>
    <property type="project" value="UniProtKB-UniRule"/>
</dbReference>
<evidence type="ECO:0000313" key="9">
    <source>
        <dbReference type="Proteomes" id="UP000184088"/>
    </source>
</evidence>
<keyword evidence="3" id="KW-0175">Coiled coil</keyword>
<dbReference type="PANTHER" id="PTHR30288:SF0">
    <property type="entry name" value="FLAGELLAR HOOK-ASSOCIATED PROTEIN 2"/>
    <property type="match status" value="1"/>
</dbReference>
<dbReference type="InterPro" id="IPR040026">
    <property type="entry name" value="FliD"/>
</dbReference>
<dbReference type="InterPro" id="IPR003481">
    <property type="entry name" value="FliD_N"/>
</dbReference>
<keyword evidence="8" id="KW-0969">Cilium</keyword>
<comment type="similarity">
    <text evidence="1 5">Belongs to the FliD family.</text>
</comment>
<dbReference type="EMBL" id="FQVH01000003">
    <property type="protein sequence ID" value="SHE61504.1"/>
    <property type="molecule type" value="Genomic_DNA"/>
</dbReference>
<gene>
    <name evidence="8" type="ORF">SAMN02746089_00530</name>
</gene>
<comment type="subunit">
    <text evidence="2 5">Homopentamer.</text>
</comment>
<evidence type="ECO:0000259" key="7">
    <source>
        <dbReference type="Pfam" id="PF07195"/>
    </source>
</evidence>
<dbReference type="InterPro" id="IPR010809">
    <property type="entry name" value="FliD_C"/>
</dbReference>
<sequence length="553" mass="60504">MISPINTLRITGLATGLDIDSIVKQLMQVQRIPLDKLEQKKQILEWQRDDYRSINTAISALRDLTFNMTLQGTYLKYKADVTATPGSTNGNAGAVSATPGASAVEGSYTITVNNLAKPASLVSTSDVTIDPTKKLSEQGITSVDFTITVYQVDANGNPIKDSSGAQIKYLATFSSTGTDTNGSYKVDTSMTLNDIINKINSAKDASGNSLGVKASFDAVLKRFVLTTTGMGGNAKIEVTDNNSTTFMSGTLKLSSNGSTTISASGSDASYSYTNKQINLTVSNLTSHTNTVTINGTTYNLLALGSADVTIKKDTDAIYQSIKDFIDKYNNTIDTIYKKYTEPRYPDYLPLTDDQKQQLTDTQQQQWTEKAKSGLLKGDDMLGSIMANMRKIMSATVGDSSFTYRTMYQIGLSTSSYWIDKTGKIIIDEAKLKDAINNNLDAVIKLFTNPFPTDSSGKIIQSQKSQGGLAVQLKDYLDSAIKQLKDKAGTSDMLYDNSYISQQIQQYNQQISDMQARLTEMENRYYEQFTRLETAMQQMNAQSAWLAQQLGGGK</sequence>
<dbReference type="AlphaFoldDB" id="A0A1M4UXP9"/>
<keyword evidence="8" id="KW-0966">Cell projection</keyword>
<dbReference type="OrthoDB" id="9776025at2"/>
<organism evidence="8 9">
    <name type="scientific">Caldanaerobius fijiensis DSM 17918</name>
    <dbReference type="NCBI Taxonomy" id="1121256"/>
    <lineage>
        <taxon>Bacteria</taxon>
        <taxon>Bacillati</taxon>
        <taxon>Bacillota</taxon>
        <taxon>Clostridia</taxon>
        <taxon>Thermoanaerobacterales</taxon>
        <taxon>Thermoanaerobacteraceae</taxon>
        <taxon>Caldanaerobius</taxon>
    </lineage>
</organism>
<dbReference type="Proteomes" id="UP000184088">
    <property type="component" value="Unassembled WGS sequence"/>
</dbReference>
<comment type="function">
    <text evidence="5">Required for morphogenesis and for the elongation of the flagellar filament by facilitating polymerization of the flagellin monomers at the tip of growing filament. Forms a capping structure, which prevents flagellin subunits (transported through the central channel of the flagellum) from leaking out without polymerization at the distal end.</text>
</comment>
<dbReference type="STRING" id="1121256.SAMN02746089_00530"/>
<feature type="domain" description="Flagellar hook-associated protein 2 N-terminal" evidence="6">
    <location>
        <begin position="15"/>
        <end position="117"/>
    </location>
</feature>
<name>A0A1M4UXP9_9THEO</name>
<dbReference type="PANTHER" id="PTHR30288">
    <property type="entry name" value="FLAGELLAR CAP/ASSEMBLY PROTEIN FLID"/>
    <property type="match status" value="1"/>
</dbReference>
<evidence type="ECO:0000259" key="6">
    <source>
        <dbReference type="Pfam" id="PF02465"/>
    </source>
</evidence>
<evidence type="ECO:0000256" key="1">
    <source>
        <dbReference type="ARBA" id="ARBA00009764"/>
    </source>
</evidence>
<dbReference type="RefSeq" id="WP_073341637.1">
    <property type="nucleotide sequence ID" value="NZ_FQVH01000003.1"/>
</dbReference>
<dbReference type="GO" id="GO:0007155">
    <property type="term" value="P:cell adhesion"/>
    <property type="evidence" value="ECO:0007669"/>
    <property type="project" value="InterPro"/>
</dbReference>
<protein>
    <recommendedName>
        <fullName evidence="5">Flagellar hook-associated protein 2</fullName>
        <shortName evidence="5">HAP2</shortName>
    </recommendedName>
    <alternativeName>
        <fullName evidence="5">Flagellar cap protein</fullName>
    </alternativeName>
</protein>
<keyword evidence="8" id="KW-0282">Flagellum</keyword>